<dbReference type="HOGENOM" id="CLU_054614_3_0_1"/>
<evidence type="ECO:0000313" key="1">
    <source>
        <dbReference type="EMBL" id="CEJ94039.1"/>
    </source>
</evidence>
<proteinExistence type="predicted"/>
<dbReference type="EMBL" id="CDHN01000006">
    <property type="protein sequence ID" value="CEJ94039.1"/>
    <property type="molecule type" value="Genomic_DNA"/>
</dbReference>
<organism evidence="1 2">
    <name type="scientific">[Torrubiella] hemipterigena</name>
    <dbReference type="NCBI Taxonomy" id="1531966"/>
    <lineage>
        <taxon>Eukaryota</taxon>
        <taxon>Fungi</taxon>
        <taxon>Dikarya</taxon>
        <taxon>Ascomycota</taxon>
        <taxon>Pezizomycotina</taxon>
        <taxon>Sordariomycetes</taxon>
        <taxon>Hypocreomycetidae</taxon>
        <taxon>Hypocreales</taxon>
        <taxon>Clavicipitaceae</taxon>
        <taxon>Clavicipitaceae incertae sedis</taxon>
        <taxon>'Torrubiella' clade</taxon>
    </lineage>
</organism>
<protein>
    <submittedName>
        <fullName evidence="1">Uncharacterized protein</fullName>
    </submittedName>
</protein>
<dbReference type="AlphaFoldDB" id="A0A0A1TGQ1"/>
<gene>
    <name evidence="1" type="ORF">VHEMI09595</name>
</gene>
<sequence length="258" mass="29885">MSAPYSAEKLVEIITDFFKFLATLHLDPAELEYPPPGGWPNVINNNGGRWKHKDVIYIMSHIPCFTGPEATVHYKSKLVDYSTVDIDELKEDMASSAESTAFESSEGEERSPRYFFYIALGRESGGCQMLVNIKDGEVIEEALAYGDEGPVDIQDYFEDLKLKYRDMHLISCRGYITLEPKDVDEREDTIDEDEVLSQTENWGTDLDIQYIRQIYREHGWPDKFRRSDAEATVNCHMERCQERRGETWEHNDDTTVWD</sequence>
<accession>A0A0A1TGQ1</accession>
<reference evidence="1 2" key="1">
    <citation type="journal article" date="2015" name="Genome Announc.">
        <title>Draft Genome Sequence and Gene Annotation of the Entomopathogenic Fungus Verticillium hemipterigenum.</title>
        <authorList>
            <person name="Horn F."/>
            <person name="Habel A."/>
            <person name="Scharf D.H."/>
            <person name="Dworschak J."/>
            <person name="Brakhage A.A."/>
            <person name="Guthke R."/>
            <person name="Hertweck C."/>
            <person name="Linde J."/>
        </authorList>
    </citation>
    <scope>NUCLEOTIDE SEQUENCE [LARGE SCALE GENOMIC DNA]</scope>
</reference>
<dbReference type="OrthoDB" id="5343383at2759"/>
<name>A0A0A1TGQ1_9HYPO</name>
<dbReference type="Proteomes" id="UP000039046">
    <property type="component" value="Unassembled WGS sequence"/>
</dbReference>
<keyword evidence="2" id="KW-1185">Reference proteome</keyword>
<evidence type="ECO:0000313" key="2">
    <source>
        <dbReference type="Proteomes" id="UP000039046"/>
    </source>
</evidence>
<dbReference type="STRING" id="1531966.A0A0A1TGQ1"/>